<dbReference type="EMBL" id="ATBP01000004">
    <property type="protein sequence ID" value="ETR74535.1"/>
    <property type="molecule type" value="Genomic_DNA"/>
</dbReference>
<accession>A0A1V1PIL8</accession>
<sequence length="440" mass="50489">MPYSITGEPMKKNTRSNDLSIQDVSLFRSIENTFLKRCRQFGYKEVKTGTIQPLHIYTALGTLSSNRLRRMYSFLDWDGWSGERVVLKPDSSPSIVRFYAENLFDHHQKQKLFYVENHFEWSDTGENISERWQCGLENIGDASVISDVEAIFIAQDILDELGFNNRHIFLSYPAIIRHLVQTLVFSKDKQLQLLDDIKKQRFDQVKSMLSGVDKGSILINLLEIKGNTVNYLKNVFQLLHSPEFKTITQDMERLLVVSDHLDRMQCSYTLDFSLIGNLDYYTGIQFQIFSEGSRKSNADILCAGGRYDQLALEMFRLLNIQNSTNLPTNIPAVGFALYAKNVIRQLLISKQKQEEPPHILIYISQLASESISIGQLLSDILADMGFSSTLTFNPIEQDTYSQYGAVIEVDHERFQSGYQFLHEQSINKYILNSILGDNHG</sequence>
<comment type="caution">
    <text evidence="2">The sequence shown here is derived from an EMBL/GenBank/DDBJ whole genome shotgun (WGS) entry which is preliminary data.</text>
</comment>
<dbReference type="Pfam" id="PF13393">
    <property type="entry name" value="tRNA-synt_His"/>
    <property type="match status" value="1"/>
</dbReference>
<proteinExistence type="predicted"/>
<dbReference type="Gene3D" id="3.30.930.10">
    <property type="entry name" value="Bira Bifunctional Protein, Domain 2"/>
    <property type="match status" value="1"/>
</dbReference>
<protein>
    <submittedName>
        <fullName evidence="2">Histidyl-tRNA synthetase</fullName>
    </submittedName>
</protein>
<feature type="domain" description="Class II Histidinyl-tRNA synthetase (HisRS)-like catalytic core" evidence="1">
    <location>
        <begin position="18"/>
        <end position="341"/>
    </location>
</feature>
<dbReference type="InterPro" id="IPR041715">
    <property type="entry name" value="HisRS-like_core"/>
</dbReference>
<keyword evidence="2" id="KW-0030">Aminoacyl-tRNA synthetase</keyword>
<dbReference type="GO" id="GO:0004821">
    <property type="term" value="F:histidine-tRNA ligase activity"/>
    <property type="evidence" value="ECO:0007669"/>
    <property type="project" value="TreeGrafter"/>
</dbReference>
<name>A0A1V1PIL8_9BACT</name>
<dbReference type="AlphaFoldDB" id="A0A1V1PIL8"/>
<dbReference type="PANTHER" id="PTHR43707">
    <property type="entry name" value="HISTIDYL-TRNA SYNTHETASE"/>
    <property type="match status" value="1"/>
</dbReference>
<keyword evidence="2" id="KW-0436">Ligase</keyword>
<dbReference type="PANTHER" id="PTHR43707:SF1">
    <property type="entry name" value="HISTIDINE--TRNA LIGASE, MITOCHONDRIAL-RELATED"/>
    <property type="match status" value="1"/>
</dbReference>
<evidence type="ECO:0000313" key="2">
    <source>
        <dbReference type="EMBL" id="ETR74535.1"/>
    </source>
</evidence>
<evidence type="ECO:0000313" key="3">
    <source>
        <dbReference type="Proteomes" id="UP000189670"/>
    </source>
</evidence>
<dbReference type="GO" id="GO:0005737">
    <property type="term" value="C:cytoplasm"/>
    <property type="evidence" value="ECO:0007669"/>
    <property type="project" value="InterPro"/>
</dbReference>
<dbReference type="InterPro" id="IPR045864">
    <property type="entry name" value="aa-tRNA-synth_II/BPL/LPL"/>
</dbReference>
<dbReference type="GO" id="GO:0006427">
    <property type="term" value="P:histidyl-tRNA aminoacylation"/>
    <property type="evidence" value="ECO:0007669"/>
    <property type="project" value="TreeGrafter"/>
</dbReference>
<dbReference type="SUPFAM" id="SSF55681">
    <property type="entry name" value="Class II aaRS and biotin synthetases"/>
    <property type="match status" value="1"/>
</dbReference>
<evidence type="ECO:0000259" key="1">
    <source>
        <dbReference type="Pfam" id="PF13393"/>
    </source>
</evidence>
<organism evidence="2 3">
    <name type="scientific">Candidatus Magnetoglobus multicellularis str. Araruama</name>
    <dbReference type="NCBI Taxonomy" id="890399"/>
    <lineage>
        <taxon>Bacteria</taxon>
        <taxon>Pseudomonadati</taxon>
        <taxon>Thermodesulfobacteriota</taxon>
        <taxon>Desulfobacteria</taxon>
        <taxon>Desulfobacterales</taxon>
        <taxon>Desulfobacteraceae</taxon>
        <taxon>Candidatus Magnetoglobus</taxon>
    </lineage>
</organism>
<dbReference type="InterPro" id="IPR004516">
    <property type="entry name" value="HisRS/HisZ"/>
</dbReference>
<reference evidence="3" key="1">
    <citation type="submission" date="2012-11" db="EMBL/GenBank/DDBJ databases">
        <authorList>
            <person name="Lucero-Rivera Y.E."/>
            <person name="Tovar-Ramirez D."/>
        </authorList>
    </citation>
    <scope>NUCLEOTIDE SEQUENCE [LARGE SCALE GENOMIC DNA]</scope>
    <source>
        <strain evidence="3">Araruama</strain>
    </source>
</reference>
<gene>
    <name evidence="2" type="ORF">OMM_00120</name>
</gene>
<dbReference type="Proteomes" id="UP000189670">
    <property type="component" value="Unassembled WGS sequence"/>
</dbReference>